<gene>
    <name evidence="2" type="ORF">PAC_14316</name>
</gene>
<dbReference type="InterPro" id="IPR010730">
    <property type="entry name" value="HET"/>
</dbReference>
<reference evidence="2 3" key="1">
    <citation type="submission" date="2016-03" db="EMBL/GenBank/DDBJ databases">
        <authorList>
            <person name="Ploux O."/>
        </authorList>
    </citation>
    <scope>NUCLEOTIDE SEQUENCE [LARGE SCALE GENOMIC DNA]</scope>
    <source>
        <strain evidence="2 3">UAMH 11012</strain>
    </source>
</reference>
<protein>
    <recommendedName>
        <fullName evidence="1">Heterokaryon incompatibility domain-containing protein</fullName>
    </recommendedName>
</protein>
<evidence type="ECO:0000313" key="2">
    <source>
        <dbReference type="EMBL" id="CZR64418.1"/>
    </source>
</evidence>
<keyword evidence="3" id="KW-1185">Reference proteome</keyword>
<evidence type="ECO:0000259" key="1">
    <source>
        <dbReference type="Pfam" id="PF06985"/>
    </source>
</evidence>
<organism evidence="2 3">
    <name type="scientific">Phialocephala subalpina</name>
    <dbReference type="NCBI Taxonomy" id="576137"/>
    <lineage>
        <taxon>Eukaryota</taxon>
        <taxon>Fungi</taxon>
        <taxon>Dikarya</taxon>
        <taxon>Ascomycota</taxon>
        <taxon>Pezizomycotina</taxon>
        <taxon>Leotiomycetes</taxon>
        <taxon>Helotiales</taxon>
        <taxon>Mollisiaceae</taxon>
        <taxon>Phialocephala</taxon>
        <taxon>Phialocephala fortinii species complex</taxon>
    </lineage>
</organism>
<feature type="domain" description="Heterokaryon incompatibility" evidence="1">
    <location>
        <begin position="225"/>
        <end position="278"/>
    </location>
</feature>
<dbReference type="OrthoDB" id="5428863at2759"/>
<dbReference type="EMBL" id="FJOG01000026">
    <property type="protein sequence ID" value="CZR64418.1"/>
    <property type="molecule type" value="Genomic_DNA"/>
</dbReference>
<evidence type="ECO:0000313" key="3">
    <source>
        <dbReference type="Proteomes" id="UP000184330"/>
    </source>
</evidence>
<proteinExistence type="predicted"/>
<accession>A0A1L7XHD2</accession>
<dbReference type="Pfam" id="PF06985">
    <property type="entry name" value="HET"/>
    <property type="match status" value="1"/>
</dbReference>
<sequence>MARGSHTTEVSGIRLSTEDAKVVPIGHWKGSTYLCKPCHRLSERFSQQFNPSCFPAFVNELPEIQRPSTIRLLGSCALCDMVSDVARLRKAWLDSWGSSQQATASLWCVSMLEEEERIKAISSWDDRDSSYKAKAFDLHYPNPQRWREPQWHGNWTSHHPTGLITPAMVITPRLFEDRASPDCGARLLDRARVDFKVVKNWITECLTCYDDCLGQLIRKPHEIKYTALSYVWGATSRVTARNLPALDLFNDPSTPRTIKDAMAVTLELDYRFLWVDRFSASGKDAKSGLPGAGTSPLIVRDKQPAVKFGRYTLTTTLPEINIEVAKSKWATRAWTYQEAILSS</sequence>
<dbReference type="AlphaFoldDB" id="A0A1L7XHD2"/>
<dbReference type="Proteomes" id="UP000184330">
    <property type="component" value="Unassembled WGS sequence"/>
</dbReference>
<dbReference type="PANTHER" id="PTHR33112:SF1">
    <property type="entry name" value="HETEROKARYON INCOMPATIBILITY DOMAIN-CONTAINING PROTEIN"/>
    <property type="match status" value="1"/>
</dbReference>
<dbReference type="STRING" id="576137.A0A1L7XHD2"/>
<dbReference type="PANTHER" id="PTHR33112">
    <property type="entry name" value="DOMAIN PROTEIN, PUTATIVE-RELATED"/>
    <property type="match status" value="1"/>
</dbReference>
<name>A0A1L7XHD2_9HELO</name>